<dbReference type="GO" id="GO:0006412">
    <property type="term" value="P:translation"/>
    <property type="evidence" value="ECO:0007669"/>
    <property type="project" value="InterPro"/>
</dbReference>
<dbReference type="GO" id="GO:0003735">
    <property type="term" value="F:structural constituent of ribosome"/>
    <property type="evidence" value="ECO:0007669"/>
    <property type="project" value="InterPro"/>
</dbReference>
<dbReference type="Gene3D" id="3.30.1390.10">
    <property type="match status" value="1"/>
</dbReference>
<dbReference type="InterPro" id="IPR014719">
    <property type="entry name" value="Ribosomal_bL12_C/ClpS-like"/>
</dbReference>
<dbReference type="EMBL" id="CP037421">
    <property type="protein sequence ID" value="QDT27026.1"/>
    <property type="molecule type" value="Genomic_DNA"/>
</dbReference>
<gene>
    <name evidence="1" type="primary">rplL_1</name>
    <name evidence="1" type="ORF">Enr10x_23400</name>
</gene>
<keyword evidence="2" id="KW-1185">Reference proteome</keyword>
<dbReference type="InterPro" id="IPR013823">
    <property type="entry name" value="Ribosomal_bL12_C"/>
</dbReference>
<keyword evidence="1" id="KW-0687">Ribonucleoprotein</keyword>
<dbReference type="AlphaFoldDB" id="A0A517Q608"/>
<evidence type="ECO:0000313" key="2">
    <source>
        <dbReference type="Proteomes" id="UP000315647"/>
    </source>
</evidence>
<dbReference type="RefSeq" id="WP_145107856.1">
    <property type="nucleotide sequence ID" value="NZ_CP036277.1"/>
</dbReference>
<proteinExistence type="predicted"/>
<evidence type="ECO:0000313" key="1">
    <source>
        <dbReference type="EMBL" id="QDT27026.1"/>
    </source>
</evidence>
<dbReference type="Proteomes" id="UP000315647">
    <property type="component" value="Chromosome"/>
</dbReference>
<reference evidence="1 2" key="1">
    <citation type="submission" date="2019-03" db="EMBL/GenBank/DDBJ databases">
        <title>Deep-cultivation of Planctomycetes and their phenomic and genomic characterization uncovers novel biology.</title>
        <authorList>
            <person name="Wiegand S."/>
            <person name="Jogler M."/>
            <person name="Boedeker C."/>
            <person name="Pinto D."/>
            <person name="Vollmers J."/>
            <person name="Rivas-Marin E."/>
            <person name="Kohn T."/>
            <person name="Peeters S.H."/>
            <person name="Heuer A."/>
            <person name="Rast P."/>
            <person name="Oberbeckmann S."/>
            <person name="Bunk B."/>
            <person name="Jeske O."/>
            <person name="Meyerdierks A."/>
            <person name="Storesund J.E."/>
            <person name="Kallscheuer N."/>
            <person name="Luecker S."/>
            <person name="Lage O.M."/>
            <person name="Pohl T."/>
            <person name="Merkel B.J."/>
            <person name="Hornburger P."/>
            <person name="Mueller R.-W."/>
            <person name="Bruemmer F."/>
            <person name="Labrenz M."/>
            <person name="Spormann A.M."/>
            <person name="Op den Camp H."/>
            <person name="Overmann J."/>
            <person name="Amann R."/>
            <person name="Jetten M.S.M."/>
            <person name="Mascher T."/>
            <person name="Medema M.H."/>
            <person name="Devos D.P."/>
            <person name="Kaster A.-K."/>
            <person name="Ovreas L."/>
            <person name="Rohde M."/>
            <person name="Galperin M.Y."/>
            <person name="Jogler C."/>
        </authorList>
    </citation>
    <scope>NUCLEOTIDE SEQUENCE [LARGE SCALE GENOMIC DNA]</scope>
    <source>
        <strain evidence="1 2">Enr10</strain>
    </source>
</reference>
<sequence length="90" mass="9995">MDESPTDTPEPEAEDAQRTAAMEQIVESLRQGNKIQAIKDYRELTGSGLKESKEAIEALMQKYEIPMKSGCATLLLFALSSTLLFCLAWL</sequence>
<name>A0A517Q608_9PLAN</name>
<dbReference type="GO" id="GO:0005840">
    <property type="term" value="C:ribosome"/>
    <property type="evidence" value="ECO:0007669"/>
    <property type="project" value="UniProtKB-KW"/>
</dbReference>
<organism evidence="1 2">
    <name type="scientific">Gimesia panareensis</name>
    <dbReference type="NCBI Taxonomy" id="2527978"/>
    <lineage>
        <taxon>Bacteria</taxon>
        <taxon>Pseudomonadati</taxon>
        <taxon>Planctomycetota</taxon>
        <taxon>Planctomycetia</taxon>
        <taxon>Planctomycetales</taxon>
        <taxon>Planctomycetaceae</taxon>
        <taxon>Gimesia</taxon>
    </lineage>
</organism>
<keyword evidence="1" id="KW-0689">Ribosomal protein</keyword>
<accession>A0A518A5V4</accession>
<protein>
    <submittedName>
        <fullName evidence="1">50S ribosomal protein L7/L12</fullName>
    </submittedName>
</protein>
<dbReference type="Pfam" id="PF00542">
    <property type="entry name" value="Ribosomal_L12"/>
    <property type="match status" value="1"/>
</dbReference>
<accession>A0A517Q608</accession>